<gene>
    <name evidence="2" type="primary">LOC112466789</name>
</gene>
<evidence type="ECO:0000313" key="1">
    <source>
        <dbReference type="Proteomes" id="UP000504618"/>
    </source>
</evidence>
<dbReference type="AlphaFoldDB" id="A0A6J1R9I0"/>
<dbReference type="PANTHER" id="PTHR47501:SF5">
    <property type="entry name" value="HAT C-TERMINAL DIMERISATION DOMAIN-CONTAINING PROTEIN"/>
    <property type="match status" value="1"/>
</dbReference>
<dbReference type="OrthoDB" id="7554903at2759"/>
<reference evidence="2" key="1">
    <citation type="submission" date="2025-08" db="UniProtKB">
        <authorList>
            <consortium name="RefSeq"/>
        </authorList>
    </citation>
    <scope>IDENTIFICATION</scope>
    <source>
        <tissue evidence="2">Whole body</tissue>
    </source>
</reference>
<accession>A0A6J1R9I0</accession>
<dbReference type="PANTHER" id="PTHR47501">
    <property type="entry name" value="TRANSPOSASE-RELATED"/>
    <property type="match status" value="1"/>
</dbReference>
<dbReference type="InterPro" id="IPR012337">
    <property type="entry name" value="RNaseH-like_sf"/>
</dbReference>
<protein>
    <submittedName>
        <fullName evidence="2">Uncharacterized protein LOC112466789</fullName>
    </submittedName>
</protein>
<organism evidence="1 2">
    <name type="scientific">Temnothorax curvispinosus</name>
    <dbReference type="NCBI Taxonomy" id="300111"/>
    <lineage>
        <taxon>Eukaryota</taxon>
        <taxon>Metazoa</taxon>
        <taxon>Ecdysozoa</taxon>
        <taxon>Arthropoda</taxon>
        <taxon>Hexapoda</taxon>
        <taxon>Insecta</taxon>
        <taxon>Pterygota</taxon>
        <taxon>Neoptera</taxon>
        <taxon>Endopterygota</taxon>
        <taxon>Hymenoptera</taxon>
        <taxon>Apocrita</taxon>
        <taxon>Aculeata</taxon>
        <taxon>Formicoidea</taxon>
        <taxon>Formicidae</taxon>
        <taxon>Myrmicinae</taxon>
        <taxon>Temnothorax</taxon>
    </lineage>
</organism>
<dbReference type="GeneID" id="112466789"/>
<name>A0A6J1R9I0_9HYME</name>
<evidence type="ECO:0000313" key="2">
    <source>
        <dbReference type="RefSeq" id="XP_024890883.1"/>
    </source>
</evidence>
<proteinExistence type="predicted"/>
<dbReference type="Proteomes" id="UP000504618">
    <property type="component" value="Unplaced"/>
</dbReference>
<dbReference type="RefSeq" id="XP_024890883.1">
    <property type="nucleotide sequence ID" value="XM_025035115.1"/>
</dbReference>
<dbReference type="SUPFAM" id="SSF53098">
    <property type="entry name" value="Ribonuclease H-like"/>
    <property type="match status" value="1"/>
</dbReference>
<sequence length="218" mass="23964">MTRYTVGKRVNDLHNKQVSEIRKAMNSARYVCTTADIWTGSNRRFLGVTAHWIDEKTLDRKSAALACRRFPGTHSFDNIAEMLEGIHTTFGLTFDKIIATVTDNGSNFVKAFQEFGIDDPKCFSQVCFSYSKRLPVAEPRAAQAERAVAEAQPPQGIPAAASAPRETELPCMSPTPLMSALQLPITTPAPPPLIDAIAEFVGYDFPIGPVDQPSDDFE</sequence>
<keyword evidence="1" id="KW-1185">Reference proteome</keyword>